<evidence type="ECO:0000313" key="4">
    <source>
        <dbReference type="Proteomes" id="UP001146469"/>
    </source>
</evidence>
<feature type="signal peptide" evidence="1">
    <location>
        <begin position="1"/>
        <end position="27"/>
    </location>
</feature>
<dbReference type="InterPro" id="IPR003848">
    <property type="entry name" value="DUF218"/>
</dbReference>
<evidence type="ECO:0000259" key="2">
    <source>
        <dbReference type="Pfam" id="PF02698"/>
    </source>
</evidence>
<accession>A0A9X3LL96</accession>
<dbReference type="Gene3D" id="3.40.50.620">
    <property type="entry name" value="HUPs"/>
    <property type="match status" value="1"/>
</dbReference>
<dbReference type="PANTHER" id="PTHR30336:SF20">
    <property type="entry name" value="DUF218 DOMAIN-CONTAINING PROTEIN"/>
    <property type="match status" value="1"/>
</dbReference>
<dbReference type="Proteomes" id="UP001146469">
    <property type="component" value="Unassembled WGS sequence"/>
</dbReference>
<dbReference type="GO" id="GO:0005886">
    <property type="term" value="C:plasma membrane"/>
    <property type="evidence" value="ECO:0007669"/>
    <property type="project" value="TreeGrafter"/>
</dbReference>
<proteinExistence type="predicted"/>
<evidence type="ECO:0000313" key="3">
    <source>
        <dbReference type="EMBL" id="MCZ9290094.1"/>
    </source>
</evidence>
<protein>
    <submittedName>
        <fullName evidence="3">YdcF family protein</fullName>
    </submittedName>
</protein>
<feature type="chain" id="PRO_5040761512" evidence="1">
    <location>
        <begin position="28"/>
        <end position="314"/>
    </location>
</feature>
<dbReference type="Pfam" id="PF02698">
    <property type="entry name" value="DUF218"/>
    <property type="match status" value="1"/>
</dbReference>
<feature type="domain" description="DUF218" evidence="2">
    <location>
        <begin position="127"/>
        <end position="254"/>
    </location>
</feature>
<name>A0A9X3LL96_9CORY</name>
<gene>
    <name evidence="3" type="ORF">L8V00_07740</name>
</gene>
<dbReference type="PANTHER" id="PTHR30336">
    <property type="entry name" value="INNER MEMBRANE PROTEIN, PROBABLE PERMEASE"/>
    <property type="match status" value="1"/>
</dbReference>
<dbReference type="InterPro" id="IPR014729">
    <property type="entry name" value="Rossmann-like_a/b/a_fold"/>
</dbReference>
<reference evidence="3" key="1">
    <citation type="submission" date="2022-02" db="EMBL/GenBank/DDBJ databases">
        <title>Corynebacterium sp. from urogenital microbiome.</title>
        <authorList>
            <person name="Cappelli E.A."/>
            <person name="Ribeiro T.G."/>
            <person name="Peixe L."/>
        </authorList>
    </citation>
    <scope>NUCLEOTIDE SEQUENCE</scope>
    <source>
        <strain evidence="3">C8Ua_174</strain>
    </source>
</reference>
<dbReference type="AlphaFoldDB" id="A0A9X3LL96"/>
<sequence length="314" mass="33379">MKLSSRTRAAIAPVIALSLLATPSAVAAPAPSVPAVPPIVAGSAPIGPNTVVIPGELLPVGPSGARTARTVDDAYSAAAIAAQYLNQNPRPALDRLSPARRTEVSHILKVLEAPVKAPCKATSPRATVVVLGNGLNADGSVHPNLQRRLEVARDYALKHPASPIITSGGKTEHGHVEAESMKRWLVRAGISPQRIHVEGNSWSTISNAWHSAKVFGKMNEQAKNAPHGNPLPRELVIATTDSHLHRGVSDYRIAFGPRTTVYGLASKSDPVQQRNLAKERTSRYRDAVGLFIFPETVVADGLPPIFGAGIPRFW</sequence>
<evidence type="ECO:0000256" key="1">
    <source>
        <dbReference type="SAM" id="SignalP"/>
    </source>
</evidence>
<dbReference type="InterPro" id="IPR051599">
    <property type="entry name" value="Cell_Envelope_Assoc"/>
</dbReference>
<organism evidence="3 4">
    <name type="scientific">Corynebacterium evansiae</name>
    <dbReference type="NCBI Taxonomy" id="2913499"/>
    <lineage>
        <taxon>Bacteria</taxon>
        <taxon>Bacillati</taxon>
        <taxon>Actinomycetota</taxon>
        <taxon>Actinomycetes</taxon>
        <taxon>Mycobacteriales</taxon>
        <taxon>Corynebacteriaceae</taxon>
        <taxon>Corynebacterium</taxon>
    </lineage>
</organism>
<keyword evidence="4" id="KW-1185">Reference proteome</keyword>
<dbReference type="EMBL" id="JAKMUT010000006">
    <property type="protein sequence ID" value="MCZ9290094.1"/>
    <property type="molecule type" value="Genomic_DNA"/>
</dbReference>
<keyword evidence="1" id="KW-0732">Signal</keyword>
<comment type="caution">
    <text evidence="3">The sequence shown here is derived from an EMBL/GenBank/DDBJ whole genome shotgun (WGS) entry which is preliminary data.</text>
</comment>
<dbReference type="RefSeq" id="WP_070489116.1">
    <property type="nucleotide sequence ID" value="NZ_JAKMUT010000006.1"/>
</dbReference>
<dbReference type="CDD" id="cd06259">
    <property type="entry name" value="YdcF-like"/>
    <property type="match status" value="1"/>
</dbReference>